<organism evidence="3">
    <name type="scientific">marine metagenome</name>
    <dbReference type="NCBI Taxonomy" id="408172"/>
    <lineage>
        <taxon>unclassified sequences</taxon>
        <taxon>metagenomes</taxon>
        <taxon>ecological metagenomes</taxon>
    </lineage>
</organism>
<dbReference type="PANTHER" id="PTHR24171">
    <property type="entry name" value="ANKYRIN REPEAT DOMAIN-CONTAINING PROTEIN 39-RELATED"/>
    <property type="match status" value="1"/>
</dbReference>
<dbReference type="EMBL" id="UINC01013019">
    <property type="protein sequence ID" value="SVA56498.1"/>
    <property type="molecule type" value="Genomic_DNA"/>
</dbReference>
<evidence type="ECO:0000256" key="1">
    <source>
        <dbReference type="ARBA" id="ARBA00022737"/>
    </source>
</evidence>
<dbReference type="SMART" id="SM00248">
    <property type="entry name" value="ANK"/>
    <property type="match status" value="4"/>
</dbReference>
<evidence type="ECO:0000256" key="2">
    <source>
        <dbReference type="ARBA" id="ARBA00023043"/>
    </source>
</evidence>
<reference evidence="3" key="1">
    <citation type="submission" date="2018-05" db="EMBL/GenBank/DDBJ databases">
        <authorList>
            <person name="Lanie J.A."/>
            <person name="Ng W.-L."/>
            <person name="Kazmierczak K.M."/>
            <person name="Andrzejewski T.M."/>
            <person name="Davidsen T.M."/>
            <person name="Wayne K.J."/>
            <person name="Tettelin H."/>
            <person name="Glass J.I."/>
            <person name="Rusch D."/>
            <person name="Podicherti R."/>
            <person name="Tsui H.-C.T."/>
            <person name="Winkler M.E."/>
        </authorList>
    </citation>
    <scope>NUCLEOTIDE SEQUENCE</scope>
</reference>
<proteinExistence type="predicted"/>
<dbReference type="PROSITE" id="PS50088">
    <property type="entry name" value="ANK_REPEAT"/>
    <property type="match status" value="3"/>
</dbReference>
<dbReference type="GO" id="GO:0031436">
    <property type="term" value="C:BRCA1-BARD1 complex"/>
    <property type="evidence" value="ECO:0007669"/>
    <property type="project" value="TreeGrafter"/>
</dbReference>
<dbReference type="Pfam" id="PF00023">
    <property type="entry name" value="Ank"/>
    <property type="match status" value="1"/>
</dbReference>
<dbReference type="SUPFAM" id="SSF48403">
    <property type="entry name" value="Ankyrin repeat"/>
    <property type="match status" value="1"/>
</dbReference>
<feature type="non-terminal residue" evidence="3">
    <location>
        <position position="1"/>
    </location>
</feature>
<dbReference type="GO" id="GO:0004842">
    <property type="term" value="F:ubiquitin-protein transferase activity"/>
    <property type="evidence" value="ECO:0007669"/>
    <property type="project" value="TreeGrafter"/>
</dbReference>
<dbReference type="GO" id="GO:0070531">
    <property type="term" value="C:BRCA1-A complex"/>
    <property type="evidence" value="ECO:0007669"/>
    <property type="project" value="TreeGrafter"/>
</dbReference>
<gene>
    <name evidence="3" type="ORF">METZ01_LOCUS109352</name>
</gene>
<dbReference type="Gene3D" id="1.25.40.20">
    <property type="entry name" value="Ankyrin repeat-containing domain"/>
    <property type="match status" value="2"/>
</dbReference>
<protein>
    <submittedName>
        <fullName evidence="3">Uncharacterized protein</fullName>
    </submittedName>
</protein>
<keyword evidence="1" id="KW-0677">Repeat</keyword>
<keyword evidence="2" id="KW-0040">ANK repeat</keyword>
<sequence>VQHRLPLWLTRSYDLRFSHKPSVFDVEWLLRQQLKLLENYPNRDDCRLAMKSLFVSTVVAAVLLVGCKSTSQTTFHTPSISIHEAAEKGNVEAIKNHCDAGTDVNEKDKYGDAPLHIAAVRTSGEVVKLLIEKGADVNTKTKWGRTPLAEAASVGSREIAELLIAEGADINAREKGGGTPLHQATYGDHVEVAELLIANGANVNAQDDGGYTPMNYSYGETASLLLKHGGKTKGEL</sequence>
<dbReference type="InterPro" id="IPR002110">
    <property type="entry name" value="Ankyrin_rpt"/>
</dbReference>
<dbReference type="PROSITE" id="PS50297">
    <property type="entry name" value="ANK_REP_REGION"/>
    <property type="match status" value="3"/>
</dbReference>
<dbReference type="InterPro" id="IPR036770">
    <property type="entry name" value="Ankyrin_rpt-contain_sf"/>
</dbReference>
<evidence type="ECO:0000313" key="3">
    <source>
        <dbReference type="EMBL" id="SVA56498.1"/>
    </source>
</evidence>
<accession>A0A381WW81</accession>
<dbReference type="AlphaFoldDB" id="A0A381WW81"/>
<dbReference type="GO" id="GO:0085020">
    <property type="term" value="P:protein K6-linked ubiquitination"/>
    <property type="evidence" value="ECO:0007669"/>
    <property type="project" value="TreeGrafter"/>
</dbReference>
<dbReference type="PANTHER" id="PTHR24171:SF9">
    <property type="entry name" value="ANKYRIN REPEAT DOMAIN-CONTAINING PROTEIN 39"/>
    <property type="match status" value="1"/>
</dbReference>
<dbReference type="PRINTS" id="PR01415">
    <property type="entry name" value="ANKYRIN"/>
</dbReference>
<dbReference type="Pfam" id="PF12796">
    <property type="entry name" value="Ank_2"/>
    <property type="match status" value="1"/>
</dbReference>
<name>A0A381WW81_9ZZZZ</name>